<keyword evidence="3" id="KW-1185">Reference proteome</keyword>
<feature type="region of interest" description="Disordered" evidence="1">
    <location>
        <begin position="36"/>
        <end position="67"/>
    </location>
</feature>
<evidence type="ECO:0000256" key="1">
    <source>
        <dbReference type="SAM" id="MobiDB-lite"/>
    </source>
</evidence>
<proteinExistence type="predicted"/>
<organism evidence="2 3">
    <name type="scientific">Anisodus tanguticus</name>
    <dbReference type="NCBI Taxonomy" id="243964"/>
    <lineage>
        <taxon>Eukaryota</taxon>
        <taxon>Viridiplantae</taxon>
        <taxon>Streptophyta</taxon>
        <taxon>Embryophyta</taxon>
        <taxon>Tracheophyta</taxon>
        <taxon>Spermatophyta</taxon>
        <taxon>Magnoliopsida</taxon>
        <taxon>eudicotyledons</taxon>
        <taxon>Gunneridae</taxon>
        <taxon>Pentapetalae</taxon>
        <taxon>asterids</taxon>
        <taxon>lamiids</taxon>
        <taxon>Solanales</taxon>
        <taxon>Solanaceae</taxon>
        <taxon>Solanoideae</taxon>
        <taxon>Hyoscyameae</taxon>
        <taxon>Anisodus</taxon>
    </lineage>
</organism>
<dbReference type="AlphaFoldDB" id="A0AAE1UZK8"/>
<comment type="caution">
    <text evidence="2">The sequence shown here is derived from an EMBL/GenBank/DDBJ whole genome shotgun (WGS) entry which is preliminary data.</text>
</comment>
<dbReference type="EMBL" id="JAVYJV010000021">
    <property type="protein sequence ID" value="KAK4342745.1"/>
    <property type="molecule type" value="Genomic_DNA"/>
</dbReference>
<name>A0AAE1UZK8_9SOLA</name>
<evidence type="ECO:0000313" key="2">
    <source>
        <dbReference type="EMBL" id="KAK4342745.1"/>
    </source>
</evidence>
<evidence type="ECO:0000313" key="3">
    <source>
        <dbReference type="Proteomes" id="UP001291623"/>
    </source>
</evidence>
<accession>A0AAE1UZK8</accession>
<reference evidence="2" key="1">
    <citation type="submission" date="2023-12" db="EMBL/GenBank/DDBJ databases">
        <title>Genome assembly of Anisodus tanguticus.</title>
        <authorList>
            <person name="Wang Y.-J."/>
        </authorList>
    </citation>
    <scope>NUCLEOTIDE SEQUENCE</scope>
    <source>
        <strain evidence="2">KB-2021</strain>
        <tissue evidence="2">Leaf</tissue>
    </source>
</reference>
<sequence length="67" mass="7493">MVVVQTMTIEASTIEERLAGLTKAVEGLKKNVQEQDAKLSNMTNKMESMDERATSQTPIKLPEIQEK</sequence>
<gene>
    <name evidence="2" type="ORF">RND71_038561</name>
</gene>
<protein>
    <submittedName>
        <fullName evidence="2">Uncharacterized protein</fullName>
    </submittedName>
</protein>
<dbReference type="Proteomes" id="UP001291623">
    <property type="component" value="Unassembled WGS sequence"/>
</dbReference>